<keyword evidence="4" id="KW-1185">Reference proteome</keyword>
<sequence length="332" mass="35690">MPPISVLDLAHIPEGFTPSDALRNSLDLAQHAEKWGYTRFWLAEHHNMVGIASAATSVAIGHVAGGTRTIRVGAGGIMLPNHSPLVIAEQFGTLDALYTGRIDLGVGRAPGTDQRTLRALRRDPAAADTFPQDVLELQALLGPVQPDQVIQAVPGAGSNVPIWILGSSLFGAQLAAMLGLPYAFASHFAPGALIQALQAYRERFQPSAQFDRPYAMVGVNVIAADTDEEAKRLFTSAQQAFTNMFRGTRGKLQPPIDDIENYWTPHEKAQAMNMLSCSFVGSAKTVREGLEGFIAETGADEIIVASAIYDHGKRLRSYEILADVQKGMSKAA</sequence>
<dbReference type="EC" id="1.-.-.-" evidence="3"/>
<reference evidence="3 4" key="1">
    <citation type="submission" date="2024-09" db="EMBL/GenBank/DDBJ databases">
        <title>Nodulacao em especies de Leguminosae Basais da Amazonia e Caracterizacao dos Rizobios e Bacterias Associadas aos Nodulos.</title>
        <authorList>
            <person name="Jambeiro I.C.A."/>
            <person name="Lopes I.S."/>
            <person name="Aguiar E.R.G.R."/>
            <person name="Santos A.F.J."/>
            <person name="Dos Santos J.M.F."/>
            <person name="Gross E."/>
        </authorList>
    </citation>
    <scope>NUCLEOTIDE SEQUENCE [LARGE SCALE GENOMIC DNA]</scope>
    <source>
        <strain evidence="3 4">BRUESC1165</strain>
    </source>
</reference>
<dbReference type="EMBL" id="JBHOMY010000078">
    <property type="protein sequence ID" value="MFC1458758.1"/>
    <property type="molecule type" value="Genomic_DNA"/>
</dbReference>
<evidence type="ECO:0000313" key="4">
    <source>
        <dbReference type="Proteomes" id="UP001593940"/>
    </source>
</evidence>
<dbReference type="PANTHER" id="PTHR30137">
    <property type="entry name" value="LUCIFERASE-LIKE MONOOXYGENASE"/>
    <property type="match status" value="1"/>
</dbReference>
<comment type="similarity">
    <text evidence="1">To bacterial alkanal monooxygenase alpha and beta chains.</text>
</comment>
<name>A0ABV6YBU7_9HYPH</name>
<dbReference type="Proteomes" id="UP001593940">
    <property type="component" value="Unassembled WGS sequence"/>
</dbReference>
<evidence type="ECO:0000259" key="2">
    <source>
        <dbReference type="Pfam" id="PF00296"/>
    </source>
</evidence>
<dbReference type="CDD" id="cd00347">
    <property type="entry name" value="Flavin_utilizing_monoxygenases"/>
    <property type="match status" value="1"/>
</dbReference>
<dbReference type="InterPro" id="IPR050766">
    <property type="entry name" value="Bact_Lucif_Oxidored"/>
</dbReference>
<dbReference type="Gene3D" id="3.20.20.30">
    <property type="entry name" value="Luciferase-like domain"/>
    <property type="match status" value="1"/>
</dbReference>
<dbReference type="SUPFAM" id="SSF51679">
    <property type="entry name" value="Bacterial luciferase-like"/>
    <property type="match status" value="1"/>
</dbReference>
<evidence type="ECO:0000313" key="3">
    <source>
        <dbReference type="EMBL" id="MFC1458758.1"/>
    </source>
</evidence>
<organism evidence="3 4">
    <name type="scientific">Microvirga arabica</name>
    <dbReference type="NCBI Taxonomy" id="1128671"/>
    <lineage>
        <taxon>Bacteria</taxon>
        <taxon>Pseudomonadati</taxon>
        <taxon>Pseudomonadota</taxon>
        <taxon>Alphaproteobacteria</taxon>
        <taxon>Hyphomicrobiales</taxon>
        <taxon>Methylobacteriaceae</taxon>
        <taxon>Microvirga</taxon>
    </lineage>
</organism>
<dbReference type="Pfam" id="PF00296">
    <property type="entry name" value="Bac_luciferase"/>
    <property type="match status" value="1"/>
</dbReference>
<gene>
    <name evidence="3" type="ORF">ACETIH_19075</name>
</gene>
<evidence type="ECO:0000256" key="1">
    <source>
        <dbReference type="ARBA" id="ARBA00007789"/>
    </source>
</evidence>
<protein>
    <submittedName>
        <fullName evidence="3">LLM class flavin-dependent oxidoreductase</fullName>
        <ecNumber evidence="3">1.-.-.-</ecNumber>
    </submittedName>
</protein>
<accession>A0ABV6YBU7</accession>
<dbReference type="InterPro" id="IPR036661">
    <property type="entry name" value="Luciferase-like_sf"/>
</dbReference>
<dbReference type="NCBIfam" id="TIGR03558">
    <property type="entry name" value="oxido_grp_1"/>
    <property type="match status" value="1"/>
</dbReference>
<feature type="domain" description="Luciferase-like" evidence="2">
    <location>
        <begin position="6"/>
        <end position="300"/>
    </location>
</feature>
<keyword evidence="3" id="KW-0560">Oxidoreductase</keyword>
<dbReference type="PANTHER" id="PTHR30137:SF6">
    <property type="entry name" value="LUCIFERASE-LIKE MONOOXYGENASE"/>
    <property type="match status" value="1"/>
</dbReference>
<comment type="caution">
    <text evidence="3">The sequence shown here is derived from an EMBL/GenBank/DDBJ whole genome shotgun (WGS) entry which is preliminary data.</text>
</comment>
<dbReference type="InterPro" id="IPR011251">
    <property type="entry name" value="Luciferase-like_dom"/>
</dbReference>
<dbReference type="GO" id="GO:0016491">
    <property type="term" value="F:oxidoreductase activity"/>
    <property type="evidence" value="ECO:0007669"/>
    <property type="project" value="UniProtKB-KW"/>
</dbReference>
<dbReference type="RefSeq" id="WP_203274427.1">
    <property type="nucleotide sequence ID" value="NZ_JAFBID010000067.1"/>
</dbReference>
<dbReference type="InterPro" id="IPR019949">
    <property type="entry name" value="CmoO-like"/>
</dbReference>
<proteinExistence type="predicted"/>